<name>A0AAD1T5X4_PELCU</name>
<dbReference type="EMBL" id="OW240921">
    <property type="protein sequence ID" value="CAH2319895.1"/>
    <property type="molecule type" value="Genomic_DNA"/>
</dbReference>
<evidence type="ECO:0000313" key="1">
    <source>
        <dbReference type="EMBL" id="CAH2319895.1"/>
    </source>
</evidence>
<keyword evidence="2" id="KW-1185">Reference proteome</keyword>
<proteinExistence type="predicted"/>
<gene>
    <name evidence="1" type="ORF">PECUL_23A017227</name>
</gene>
<reference evidence="1" key="1">
    <citation type="submission" date="2022-03" db="EMBL/GenBank/DDBJ databases">
        <authorList>
            <person name="Alioto T."/>
            <person name="Alioto T."/>
            <person name="Gomez Garrido J."/>
        </authorList>
    </citation>
    <scope>NUCLEOTIDE SEQUENCE</scope>
</reference>
<dbReference type="AlphaFoldDB" id="A0AAD1T5X4"/>
<dbReference type="Proteomes" id="UP001295444">
    <property type="component" value="Chromosome 10"/>
</dbReference>
<sequence>PFDFRFNSPGHRSQMVLLQSKFFLLRPTASYCGRPPYLTPLGASPPGGRARLLVLQISGLPDSLQHQLPSCPAILTTVFVPHRIHTSTMLPCSASGSRTGSYSHHIQPDA</sequence>
<evidence type="ECO:0000313" key="2">
    <source>
        <dbReference type="Proteomes" id="UP001295444"/>
    </source>
</evidence>
<feature type="non-terminal residue" evidence="1">
    <location>
        <position position="110"/>
    </location>
</feature>
<feature type="non-terminal residue" evidence="1">
    <location>
        <position position="1"/>
    </location>
</feature>
<accession>A0AAD1T5X4</accession>
<protein>
    <submittedName>
        <fullName evidence="1">Uncharacterized protein</fullName>
    </submittedName>
</protein>
<organism evidence="1 2">
    <name type="scientific">Pelobates cultripes</name>
    <name type="common">Western spadefoot toad</name>
    <dbReference type="NCBI Taxonomy" id="61616"/>
    <lineage>
        <taxon>Eukaryota</taxon>
        <taxon>Metazoa</taxon>
        <taxon>Chordata</taxon>
        <taxon>Craniata</taxon>
        <taxon>Vertebrata</taxon>
        <taxon>Euteleostomi</taxon>
        <taxon>Amphibia</taxon>
        <taxon>Batrachia</taxon>
        <taxon>Anura</taxon>
        <taxon>Pelobatoidea</taxon>
        <taxon>Pelobatidae</taxon>
        <taxon>Pelobates</taxon>
    </lineage>
</organism>